<keyword evidence="2" id="KW-0813">Transport</keyword>
<dbReference type="GO" id="GO:0005886">
    <property type="term" value="C:plasma membrane"/>
    <property type="evidence" value="ECO:0007669"/>
    <property type="project" value="UniProtKB-SubCell"/>
</dbReference>
<dbReference type="EMBL" id="FRFC01000001">
    <property type="protein sequence ID" value="SHO42846.1"/>
    <property type="molecule type" value="Genomic_DNA"/>
</dbReference>
<gene>
    <name evidence="10" type="ORF">NSIN_10199</name>
</gene>
<dbReference type="GO" id="GO:0140359">
    <property type="term" value="F:ABC-type transporter activity"/>
    <property type="evidence" value="ECO:0007669"/>
    <property type="project" value="InterPro"/>
</dbReference>
<evidence type="ECO:0000256" key="3">
    <source>
        <dbReference type="ARBA" id="ARBA00022475"/>
    </source>
</evidence>
<keyword evidence="4" id="KW-0997">Cell inner membrane</keyword>
<dbReference type="OrthoDB" id="74139at2157"/>
<keyword evidence="11" id="KW-1185">Reference proteome</keyword>
<accession>A0A2H1EFK1</accession>
<keyword evidence="6 8" id="KW-1133">Transmembrane helix</keyword>
<dbReference type="InterPro" id="IPR047817">
    <property type="entry name" value="ABC2_TM_bact-type"/>
</dbReference>
<feature type="transmembrane region" description="Helical" evidence="8">
    <location>
        <begin position="51"/>
        <end position="76"/>
    </location>
</feature>
<dbReference type="RefSeq" id="WP_165775212.1">
    <property type="nucleotide sequence ID" value="NZ_FRFC01000001.1"/>
</dbReference>
<keyword evidence="5 8" id="KW-0812">Transmembrane</keyword>
<proteinExistence type="predicted"/>
<evidence type="ECO:0000313" key="11">
    <source>
        <dbReference type="Proteomes" id="UP000232412"/>
    </source>
</evidence>
<name>A0A2H1EFK1_9ARCH</name>
<keyword evidence="7 8" id="KW-0472">Membrane</keyword>
<feature type="transmembrane region" description="Helical" evidence="8">
    <location>
        <begin position="159"/>
        <end position="176"/>
    </location>
</feature>
<dbReference type="PROSITE" id="PS51012">
    <property type="entry name" value="ABC_TM2"/>
    <property type="match status" value="1"/>
</dbReference>
<evidence type="ECO:0000313" key="10">
    <source>
        <dbReference type="EMBL" id="SHO42846.1"/>
    </source>
</evidence>
<evidence type="ECO:0000256" key="2">
    <source>
        <dbReference type="ARBA" id="ARBA00022448"/>
    </source>
</evidence>
<dbReference type="PANTHER" id="PTHR30413:SF8">
    <property type="entry name" value="TRANSPORT PERMEASE PROTEIN"/>
    <property type="match status" value="1"/>
</dbReference>
<comment type="subcellular location">
    <subcellularLocation>
        <location evidence="1">Cell inner membrane</location>
        <topology evidence="1">Multi-pass membrane protein</topology>
    </subcellularLocation>
</comment>
<protein>
    <submittedName>
        <fullName evidence="10">Putative ABC transporter, permease protein</fullName>
    </submittedName>
</protein>
<dbReference type="GO" id="GO:0015920">
    <property type="term" value="P:lipopolysaccharide transport"/>
    <property type="evidence" value="ECO:0007669"/>
    <property type="project" value="TreeGrafter"/>
</dbReference>
<feature type="transmembrane region" description="Helical" evidence="8">
    <location>
        <begin position="215"/>
        <end position="234"/>
    </location>
</feature>
<dbReference type="Pfam" id="PF01061">
    <property type="entry name" value="ABC2_membrane"/>
    <property type="match status" value="1"/>
</dbReference>
<organism evidence="10 11">
    <name type="scientific">Nitrosotalea sinensis</name>
    <dbReference type="NCBI Taxonomy" id="1499975"/>
    <lineage>
        <taxon>Archaea</taxon>
        <taxon>Nitrososphaerota</taxon>
        <taxon>Nitrososphaeria</taxon>
        <taxon>Nitrosotaleales</taxon>
        <taxon>Nitrosotaleaceae</taxon>
        <taxon>Nitrosotalea</taxon>
    </lineage>
</organism>
<sequence length="245" mass="28158">MIYNFAISDLKIRYRNSILGFFWTFLEPLLILATLYIIFTNLFNSKIEHFPLYILVGIIMWNMFARGTQTGLGSILTRSSILTQIYLPREIPSLSSALTALFMFCFEMMAFAVFLIAFQFIPPITALLLPFVVCLEFILIVGISLPLSVLNVRYRDIQFIWTVVLQLGFFLTPIFYKSDILPSKIQDILYFSPMVRIIDMTHDLVLYNTIPSSESILTCLAIVLAIFGTGYIVFKKLEPKIIEEL</sequence>
<feature type="transmembrane region" description="Helical" evidence="8">
    <location>
        <begin position="127"/>
        <end position="147"/>
    </location>
</feature>
<reference evidence="11" key="1">
    <citation type="submission" date="2016-12" db="EMBL/GenBank/DDBJ databases">
        <authorList>
            <person name="Herbold C."/>
        </authorList>
    </citation>
    <scope>NUCLEOTIDE SEQUENCE [LARGE SCALE GENOMIC DNA]</scope>
</reference>
<evidence type="ECO:0000256" key="5">
    <source>
        <dbReference type="ARBA" id="ARBA00022692"/>
    </source>
</evidence>
<feature type="domain" description="ABC transmembrane type-2" evidence="9">
    <location>
        <begin position="19"/>
        <end position="237"/>
    </location>
</feature>
<keyword evidence="3" id="KW-1003">Cell membrane</keyword>
<evidence type="ECO:0000256" key="6">
    <source>
        <dbReference type="ARBA" id="ARBA00022989"/>
    </source>
</evidence>
<evidence type="ECO:0000256" key="8">
    <source>
        <dbReference type="SAM" id="Phobius"/>
    </source>
</evidence>
<evidence type="ECO:0000256" key="1">
    <source>
        <dbReference type="ARBA" id="ARBA00004429"/>
    </source>
</evidence>
<dbReference type="PANTHER" id="PTHR30413">
    <property type="entry name" value="INNER MEMBRANE TRANSPORT PERMEASE"/>
    <property type="match status" value="1"/>
</dbReference>
<dbReference type="InterPro" id="IPR013525">
    <property type="entry name" value="ABC2_TM"/>
</dbReference>
<evidence type="ECO:0000259" key="9">
    <source>
        <dbReference type="PROSITE" id="PS51012"/>
    </source>
</evidence>
<feature type="transmembrane region" description="Helical" evidence="8">
    <location>
        <begin position="21"/>
        <end position="39"/>
    </location>
</feature>
<feature type="transmembrane region" description="Helical" evidence="8">
    <location>
        <begin position="97"/>
        <end position="121"/>
    </location>
</feature>
<evidence type="ECO:0000256" key="4">
    <source>
        <dbReference type="ARBA" id="ARBA00022519"/>
    </source>
</evidence>
<evidence type="ECO:0000256" key="7">
    <source>
        <dbReference type="ARBA" id="ARBA00023136"/>
    </source>
</evidence>
<dbReference type="AlphaFoldDB" id="A0A2H1EFK1"/>
<dbReference type="Proteomes" id="UP000232412">
    <property type="component" value="Unassembled WGS sequence"/>
</dbReference>